<organism evidence="1 2">
    <name type="scientific">Megamonas rupellensis</name>
    <dbReference type="NCBI Taxonomy" id="491921"/>
    <lineage>
        <taxon>Bacteria</taxon>
        <taxon>Bacillati</taxon>
        <taxon>Bacillota</taxon>
        <taxon>Negativicutes</taxon>
        <taxon>Selenomonadales</taxon>
        <taxon>Selenomonadaceae</taxon>
        <taxon>Megamonas</taxon>
    </lineage>
</organism>
<gene>
    <name evidence="1" type="ORF">DWY77_02630</name>
</gene>
<protein>
    <recommendedName>
        <fullName evidence="3">TIGR04255 family protein</fullName>
    </recommendedName>
</protein>
<dbReference type="Proteomes" id="UP000286147">
    <property type="component" value="Unassembled WGS sequence"/>
</dbReference>
<accession>A0A412CGC0</accession>
<evidence type="ECO:0008006" key="3">
    <source>
        <dbReference type="Google" id="ProtNLM"/>
    </source>
</evidence>
<dbReference type="AlphaFoldDB" id="A0A412CGC0"/>
<sequence>MLVSNIKFTISIPNLNLSNKDNRRIVEDRLNEYSFNILAIPEPAPLEIPRMIGQTQNGHSQIHIANNNIILIINFDDNFNSDIEKCFEYSFYKINNIIETIKELTDDFNYSGIVIQYIDEEIEDTMDFLQKHFAPIRCKQSLCTVSNTFAVISKDKYYINISHSNINTPKQILLGIVIDINNRYYFNTKGSSNFDNIISDIEHIKKIHLDIAKNKLKNLFNQELDFDEE</sequence>
<comment type="caution">
    <text evidence="1">The sequence shown here is derived from an EMBL/GenBank/DDBJ whole genome shotgun (WGS) entry which is preliminary data.</text>
</comment>
<proteinExistence type="predicted"/>
<dbReference type="EMBL" id="QRTP01000004">
    <property type="protein sequence ID" value="RGQ85521.1"/>
    <property type="molecule type" value="Genomic_DNA"/>
</dbReference>
<name>A0A412CGC0_9FIRM</name>
<reference evidence="1 2" key="1">
    <citation type="submission" date="2018-08" db="EMBL/GenBank/DDBJ databases">
        <title>A genome reference for cultivated species of the human gut microbiota.</title>
        <authorList>
            <person name="Zou Y."/>
            <person name="Xue W."/>
            <person name="Luo G."/>
        </authorList>
    </citation>
    <scope>NUCLEOTIDE SEQUENCE [LARGE SCALE GENOMIC DNA]</scope>
    <source>
        <strain evidence="1 2">AF27-12</strain>
    </source>
</reference>
<evidence type="ECO:0000313" key="2">
    <source>
        <dbReference type="Proteomes" id="UP000286147"/>
    </source>
</evidence>
<dbReference type="RefSeq" id="WP_118035587.1">
    <property type="nucleotide sequence ID" value="NZ_QRTP01000004.1"/>
</dbReference>
<evidence type="ECO:0000313" key="1">
    <source>
        <dbReference type="EMBL" id="RGQ85521.1"/>
    </source>
</evidence>